<dbReference type="Proteomes" id="UP001218895">
    <property type="component" value="Chromosome"/>
</dbReference>
<proteinExistence type="predicted"/>
<evidence type="ECO:0000313" key="2">
    <source>
        <dbReference type="Proteomes" id="UP001218895"/>
    </source>
</evidence>
<accession>A0AAF0JLV1</accession>
<dbReference type="GeneID" id="79950113"/>
<sequence>MQLKYIQKVLITAIIIVFIATVTAFSGCTTTQSDESASQTSFTKTVSLLEKHYRSDGSCYYTSTIDIKNTGKDDAKNVMIRCNLKESDSGSIVDTKSEFFEVIDAGDHKVFTVNLDGDCDTLYGIGVDITEDYR</sequence>
<gene>
    <name evidence="1" type="ORF">L1994_06905</name>
</gene>
<keyword evidence="2" id="KW-1185">Reference proteome</keyword>
<dbReference type="RefSeq" id="WP_278098729.1">
    <property type="nucleotide sequence ID" value="NZ_CP091092.1"/>
</dbReference>
<name>A0AAF0JLV1_9EURY</name>
<protein>
    <recommendedName>
        <fullName evidence="3">CARDB domain-containing protein</fullName>
    </recommendedName>
</protein>
<organism evidence="1 2">
    <name type="scientific">Methanomicrobium antiquum</name>
    <dbReference type="NCBI Taxonomy" id="487686"/>
    <lineage>
        <taxon>Archaea</taxon>
        <taxon>Methanobacteriati</taxon>
        <taxon>Methanobacteriota</taxon>
        <taxon>Stenosarchaea group</taxon>
        <taxon>Methanomicrobia</taxon>
        <taxon>Methanomicrobiales</taxon>
        <taxon>Methanomicrobiaceae</taxon>
        <taxon>Methanomicrobium</taxon>
    </lineage>
</organism>
<dbReference type="EMBL" id="CP091092">
    <property type="protein sequence ID" value="WFN35890.1"/>
    <property type="molecule type" value="Genomic_DNA"/>
</dbReference>
<dbReference type="AlphaFoldDB" id="A0AAF0JLV1"/>
<evidence type="ECO:0008006" key="3">
    <source>
        <dbReference type="Google" id="ProtNLM"/>
    </source>
</evidence>
<dbReference type="KEGG" id="manq:L1994_06905"/>
<dbReference type="PROSITE" id="PS51257">
    <property type="entry name" value="PROKAR_LIPOPROTEIN"/>
    <property type="match status" value="1"/>
</dbReference>
<evidence type="ECO:0000313" key="1">
    <source>
        <dbReference type="EMBL" id="WFN35890.1"/>
    </source>
</evidence>
<reference evidence="1" key="1">
    <citation type="submission" date="2022-01" db="EMBL/GenBank/DDBJ databases">
        <title>Complete genome of Methanomicrobium antiquum DSM 21220.</title>
        <authorList>
            <person name="Chen S.-C."/>
            <person name="You Y.-T."/>
            <person name="Zhou Y.-Z."/>
            <person name="Lai M.-C."/>
        </authorList>
    </citation>
    <scope>NUCLEOTIDE SEQUENCE</scope>
    <source>
        <strain evidence="1">DSM 21220</strain>
    </source>
</reference>